<dbReference type="SUPFAM" id="SSF143631">
    <property type="entry name" value="ApbE-like"/>
    <property type="match status" value="1"/>
</dbReference>
<feature type="binding site" evidence="10">
    <location>
        <position position="138"/>
    </location>
    <ligand>
        <name>Mg(2+)</name>
        <dbReference type="ChEBI" id="CHEBI:18420"/>
    </ligand>
</feature>
<dbReference type="OrthoDB" id="9778595at2"/>
<dbReference type="RefSeq" id="WP_105042637.1">
    <property type="nucleotide sequence ID" value="NZ_MQWA01000001.1"/>
</dbReference>
<reference evidence="12 13" key="1">
    <citation type="submission" date="2016-12" db="EMBL/GenBank/DDBJ databases">
        <title>Study of bacterial adaptation to deep sea.</title>
        <authorList>
            <person name="Song J."/>
            <person name="Yoshizawa S."/>
            <person name="Kogure K."/>
        </authorList>
    </citation>
    <scope>NUCLEOTIDE SEQUENCE [LARGE SCALE GENOMIC DNA]</scope>
    <source>
        <strain evidence="12 13">SAORIC-165</strain>
    </source>
</reference>
<feature type="signal peptide" evidence="11">
    <location>
        <begin position="1"/>
        <end position="23"/>
    </location>
</feature>
<dbReference type="Gene3D" id="3.10.520.10">
    <property type="entry name" value="ApbE-like domains"/>
    <property type="match status" value="2"/>
</dbReference>
<dbReference type="PANTHER" id="PTHR30040:SF2">
    <property type="entry name" value="FAD:PROTEIN FMN TRANSFERASE"/>
    <property type="match status" value="1"/>
</dbReference>
<dbReference type="GO" id="GO:0016740">
    <property type="term" value="F:transferase activity"/>
    <property type="evidence" value="ECO:0007669"/>
    <property type="project" value="UniProtKB-KW"/>
</dbReference>
<dbReference type="PANTHER" id="PTHR30040">
    <property type="entry name" value="THIAMINE BIOSYNTHESIS LIPOPROTEIN APBE"/>
    <property type="match status" value="1"/>
</dbReference>
<organism evidence="12 13">
    <name type="scientific">Rubritalea profundi</name>
    <dbReference type="NCBI Taxonomy" id="1658618"/>
    <lineage>
        <taxon>Bacteria</taxon>
        <taxon>Pseudomonadati</taxon>
        <taxon>Verrucomicrobiota</taxon>
        <taxon>Verrucomicrobiia</taxon>
        <taxon>Verrucomicrobiales</taxon>
        <taxon>Rubritaleaceae</taxon>
        <taxon>Rubritalea</taxon>
    </lineage>
</organism>
<evidence type="ECO:0000256" key="8">
    <source>
        <dbReference type="ARBA" id="ARBA00031306"/>
    </source>
</evidence>
<dbReference type="GO" id="GO:0046872">
    <property type="term" value="F:metal ion binding"/>
    <property type="evidence" value="ECO:0007669"/>
    <property type="project" value="UniProtKB-KW"/>
</dbReference>
<feature type="binding site" evidence="10">
    <location>
        <position position="254"/>
    </location>
    <ligand>
        <name>Mg(2+)</name>
        <dbReference type="ChEBI" id="CHEBI:18420"/>
    </ligand>
</feature>
<dbReference type="Pfam" id="PF02424">
    <property type="entry name" value="ApbE"/>
    <property type="match status" value="2"/>
</dbReference>
<dbReference type="PIRSF" id="PIRSF006268">
    <property type="entry name" value="ApbE"/>
    <property type="match status" value="1"/>
</dbReference>
<proteinExistence type="predicted"/>
<comment type="catalytic activity">
    <reaction evidence="9">
        <text>L-threonyl-[protein] + FAD = FMN-L-threonyl-[protein] + AMP + H(+)</text>
        <dbReference type="Rhea" id="RHEA:36847"/>
        <dbReference type="Rhea" id="RHEA-COMP:11060"/>
        <dbReference type="Rhea" id="RHEA-COMP:11061"/>
        <dbReference type="ChEBI" id="CHEBI:15378"/>
        <dbReference type="ChEBI" id="CHEBI:30013"/>
        <dbReference type="ChEBI" id="CHEBI:57692"/>
        <dbReference type="ChEBI" id="CHEBI:74257"/>
        <dbReference type="ChEBI" id="CHEBI:456215"/>
        <dbReference type="EC" id="2.7.1.180"/>
    </reaction>
</comment>
<evidence type="ECO:0000256" key="11">
    <source>
        <dbReference type="SAM" id="SignalP"/>
    </source>
</evidence>
<protein>
    <recommendedName>
        <fullName evidence="2">FAD:protein FMN transferase</fullName>
        <ecNumber evidence="1">2.7.1.180</ecNumber>
    </recommendedName>
    <alternativeName>
        <fullName evidence="8">Flavin transferase</fullName>
    </alternativeName>
</protein>
<dbReference type="InterPro" id="IPR024932">
    <property type="entry name" value="ApbE"/>
</dbReference>
<keyword evidence="3" id="KW-0285">Flavoprotein</keyword>
<gene>
    <name evidence="12" type="ORF">BSZ32_06180</name>
</gene>
<evidence type="ECO:0000256" key="2">
    <source>
        <dbReference type="ARBA" id="ARBA00016337"/>
    </source>
</evidence>
<feature type="chain" id="PRO_5039916449" description="FAD:protein FMN transferase" evidence="11">
    <location>
        <begin position="24"/>
        <end position="278"/>
    </location>
</feature>
<feature type="binding site" evidence="10">
    <location>
        <position position="250"/>
    </location>
    <ligand>
        <name>Mg(2+)</name>
        <dbReference type="ChEBI" id="CHEBI:18420"/>
    </ligand>
</feature>
<evidence type="ECO:0000313" key="12">
    <source>
        <dbReference type="EMBL" id="PQJ28129.1"/>
    </source>
</evidence>
<accession>A0A2S7TZG5</accession>
<name>A0A2S7TZG5_9BACT</name>
<keyword evidence="13" id="KW-1185">Reference proteome</keyword>
<evidence type="ECO:0000256" key="4">
    <source>
        <dbReference type="ARBA" id="ARBA00022679"/>
    </source>
</evidence>
<evidence type="ECO:0000256" key="5">
    <source>
        <dbReference type="ARBA" id="ARBA00022723"/>
    </source>
</evidence>
<dbReference type="InterPro" id="IPR003374">
    <property type="entry name" value="ApbE-like_sf"/>
</dbReference>
<comment type="cofactor">
    <cofactor evidence="10">
        <name>Mg(2+)</name>
        <dbReference type="ChEBI" id="CHEBI:18420"/>
    </cofactor>
    <cofactor evidence="10">
        <name>Mn(2+)</name>
        <dbReference type="ChEBI" id="CHEBI:29035"/>
    </cofactor>
    <text evidence="10">Magnesium. Can also use manganese.</text>
</comment>
<evidence type="ECO:0000313" key="13">
    <source>
        <dbReference type="Proteomes" id="UP000239907"/>
    </source>
</evidence>
<keyword evidence="5 10" id="KW-0479">Metal-binding</keyword>
<dbReference type="Proteomes" id="UP000239907">
    <property type="component" value="Unassembled WGS sequence"/>
</dbReference>
<evidence type="ECO:0000256" key="1">
    <source>
        <dbReference type="ARBA" id="ARBA00011955"/>
    </source>
</evidence>
<dbReference type="EC" id="2.7.1.180" evidence="1"/>
<dbReference type="EMBL" id="MQWA01000001">
    <property type="protein sequence ID" value="PQJ28129.1"/>
    <property type="molecule type" value="Genomic_DNA"/>
</dbReference>
<sequence length="278" mass="29727">MKRIALIALAAAAVLLFLKSQSAETDAAAGMKTIHGNAMGTSWSLRCKAPKRFHNLVTKTLSRYEQLLSHWQTDSEISRLNAGGIAKPSVELEKLLSHATEFKKHTGGAYDHTLLRQTQAAGFAPPLLTNAHSYDLSGLAKGYVIDQLTQQLHAEGIKDFVIELGGECYASGTQANGSPWPVQIPSPVGGEAFIVHLSNQAIATSGNYHQVASIKDGKITSHLIDPSSGKPNTTPARSVSIIAADCITADAYATAKFINPDLTLPDDYESITLPKIKP</sequence>
<evidence type="ECO:0000256" key="6">
    <source>
        <dbReference type="ARBA" id="ARBA00022827"/>
    </source>
</evidence>
<comment type="caution">
    <text evidence="12">The sequence shown here is derived from an EMBL/GenBank/DDBJ whole genome shotgun (WGS) entry which is preliminary data.</text>
</comment>
<keyword evidence="11" id="KW-0732">Signal</keyword>
<evidence type="ECO:0000256" key="3">
    <source>
        <dbReference type="ARBA" id="ARBA00022630"/>
    </source>
</evidence>
<dbReference type="AlphaFoldDB" id="A0A2S7TZG5"/>
<keyword evidence="7 10" id="KW-0460">Magnesium</keyword>
<evidence type="ECO:0000256" key="7">
    <source>
        <dbReference type="ARBA" id="ARBA00022842"/>
    </source>
</evidence>
<keyword evidence="6" id="KW-0274">FAD</keyword>
<keyword evidence="4" id="KW-0808">Transferase</keyword>
<evidence type="ECO:0000256" key="9">
    <source>
        <dbReference type="ARBA" id="ARBA00048540"/>
    </source>
</evidence>
<evidence type="ECO:0000256" key="10">
    <source>
        <dbReference type="PIRSR" id="PIRSR006268-2"/>
    </source>
</evidence>